<reference evidence="2 3" key="1">
    <citation type="submission" date="2014-06" db="EMBL/GenBank/DDBJ databases">
        <title>The draft genome sequence of Idiomarina salinarum ISL-52.</title>
        <authorList>
            <person name="Du J."/>
            <person name="Shao Z."/>
        </authorList>
    </citation>
    <scope>NUCLEOTIDE SEQUENCE [LARGE SCALE GENOMIC DNA]</scope>
    <source>
        <strain evidence="2 3">ISL-52</strain>
    </source>
</reference>
<dbReference type="EMBL" id="JPER01000004">
    <property type="protein sequence ID" value="KFZ30603.1"/>
    <property type="molecule type" value="Genomic_DNA"/>
</dbReference>
<gene>
    <name evidence="2" type="ORF">IDSA_08710</name>
</gene>
<dbReference type="Pfam" id="PF14534">
    <property type="entry name" value="DUF4440"/>
    <property type="match status" value="1"/>
</dbReference>
<sequence>MAIGCLNTAAAQEDNLREEVVAALEQFLAGASINDPEVHDDFWAEELTYTSSSGHRYGKAQLMEGVRSAETPGADGDADADIIWYYAENIELKPLGEAVIVNFTLGAEADHKPESPGRRFLNTGVLIKRDGRWQAINWNATAAADTAD</sequence>
<dbReference type="STRING" id="435908.IDSA_08710"/>
<proteinExistence type="predicted"/>
<dbReference type="eggNOG" id="ENOG5032RWZ">
    <property type="taxonomic scope" value="Bacteria"/>
</dbReference>
<name>A0A094L759_9GAMM</name>
<evidence type="ECO:0000259" key="1">
    <source>
        <dbReference type="Pfam" id="PF14534"/>
    </source>
</evidence>
<dbReference type="AlphaFoldDB" id="A0A094L759"/>
<dbReference type="InterPro" id="IPR027843">
    <property type="entry name" value="DUF4440"/>
</dbReference>
<dbReference type="InterPro" id="IPR032710">
    <property type="entry name" value="NTF2-like_dom_sf"/>
</dbReference>
<dbReference type="Gene3D" id="3.10.450.50">
    <property type="match status" value="1"/>
</dbReference>
<protein>
    <recommendedName>
        <fullName evidence="1">DUF4440 domain-containing protein</fullName>
    </recommendedName>
</protein>
<accession>A0A094L759</accession>
<dbReference type="SUPFAM" id="SSF54427">
    <property type="entry name" value="NTF2-like"/>
    <property type="match status" value="1"/>
</dbReference>
<evidence type="ECO:0000313" key="3">
    <source>
        <dbReference type="Proteomes" id="UP000054363"/>
    </source>
</evidence>
<organism evidence="2 3">
    <name type="scientific">Pseudidiomarina salinarum</name>
    <dbReference type="NCBI Taxonomy" id="435908"/>
    <lineage>
        <taxon>Bacteria</taxon>
        <taxon>Pseudomonadati</taxon>
        <taxon>Pseudomonadota</taxon>
        <taxon>Gammaproteobacteria</taxon>
        <taxon>Alteromonadales</taxon>
        <taxon>Idiomarinaceae</taxon>
        <taxon>Pseudidiomarina</taxon>
    </lineage>
</organism>
<dbReference type="Proteomes" id="UP000054363">
    <property type="component" value="Unassembled WGS sequence"/>
</dbReference>
<comment type="caution">
    <text evidence="2">The sequence shown here is derived from an EMBL/GenBank/DDBJ whole genome shotgun (WGS) entry which is preliminary data.</text>
</comment>
<evidence type="ECO:0000313" key="2">
    <source>
        <dbReference type="EMBL" id="KFZ30603.1"/>
    </source>
</evidence>
<keyword evidence="3" id="KW-1185">Reference proteome</keyword>
<feature type="domain" description="DUF4440" evidence="1">
    <location>
        <begin position="21"/>
        <end position="134"/>
    </location>
</feature>